<dbReference type="AlphaFoldDB" id="A0A699K8K4"/>
<dbReference type="InterPro" id="IPR050279">
    <property type="entry name" value="Plant_def-hormone_signal"/>
</dbReference>
<dbReference type="GO" id="GO:0004864">
    <property type="term" value="F:protein phosphatase inhibitor activity"/>
    <property type="evidence" value="ECO:0007669"/>
    <property type="project" value="InterPro"/>
</dbReference>
<dbReference type="GO" id="GO:0005634">
    <property type="term" value="C:nucleus"/>
    <property type="evidence" value="ECO:0007669"/>
    <property type="project" value="TreeGrafter"/>
</dbReference>
<dbReference type="PANTHER" id="PTHR31213">
    <property type="entry name" value="OS08G0374000 PROTEIN-RELATED"/>
    <property type="match status" value="1"/>
</dbReference>
<proteinExistence type="predicted"/>
<gene>
    <name evidence="1" type="ORF">Tci_653983</name>
</gene>
<reference evidence="1" key="1">
    <citation type="journal article" date="2019" name="Sci. Rep.">
        <title>Draft genome of Tanacetum cinerariifolium, the natural source of mosquito coil.</title>
        <authorList>
            <person name="Yamashiro T."/>
            <person name="Shiraishi A."/>
            <person name="Satake H."/>
            <person name="Nakayama K."/>
        </authorList>
    </citation>
    <scope>NUCLEOTIDE SEQUENCE</scope>
</reference>
<evidence type="ECO:0000313" key="1">
    <source>
        <dbReference type="EMBL" id="GFA82011.1"/>
    </source>
</evidence>
<dbReference type="GO" id="GO:0010427">
    <property type="term" value="F:abscisic acid binding"/>
    <property type="evidence" value="ECO:0007669"/>
    <property type="project" value="InterPro"/>
</dbReference>
<dbReference type="Gene3D" id="3.30.530.20">
    <property type="match status" value="1"/>
</dbReference>
<sequence length="77" mass="8811">MVCRFSETPNIDELDEKALAYRYTLIKGMGISDMIENVLYDIKFEGSSDGGAILKMTTTIYTYGDFEIKEELKARKE</sequence>
<dbReference type="GO" id="GO:0005737">
    <property type="term" value="C:cytoplasm"/>
    <property type="evidence" value="ECO:0007669"/>
    <property type="project" value="TreeGrafter"/>
</dbReference>
<dbReference type="GO" id="GO:0009738">
    <property type="term" value="P:abscisic acid-activated signaling pathway"/>
    <property type="evidence" value="ECO:0007669"/>
    <property type="project" value="InterPro"/>
</dbReference>
<dbReference type="InterPro" id="IPR023393">
    <property type="entry name" value="START-like_dom_sf"/>
</dbReference>
<organism evidence="1">
    <name type="scientific">Tanacetum cinerariifolium</name>
    <name type="common">Dalmatian daisy</name>
    <name type="synonym">Chrysanthemum cinerariifolium</name>
    <dbReference type="NCBI Taxonomy" id="118510"/>
    <lineage>
        <taxon>Eukaryota</taxon>
        <taxon>Viridiplantae</taxon>
        <taxon>Streptophyta</taxon>
        <taxon>Embryophyta</taxon>
        <taxon>Tracheophyta</taxon>
        <taxon>Spermatophyta</taxon>
        <taxon>Magnoliopsida</taxon>
        <taxon>eudicotyledons</taxon>
        <taxon>Gunneridae</taxon>
        <taxon>Pentapetalae</taxon>
        <taxon>asterids</taxon>
        <taxon>campanulids</taxon>
        <taxon>Asterales</taxon>
        <taxon>Asteraceae</taxon>
        <taxon>Asteroideae</taxon>
        <taxon>Anthemideae</taxon>
        <taxon>Anthemidinae</taxon>
        <taxon>Tanacetum</taxon>
    </lineage>
</organism>
<protein>
    <submittedName>
        <fullName evidence="1">Major allergen Pru ar 1-like</fullName>
    </submittedName>
</protein>
<accession>A0A699K8K4</accession>
<dbReference type="InterPro" id="IPR024949">
    <property type="entry name" value="Bet_v_I_allergen"/>
</dbReference>
<dbReference type="PRINTS" id="PR00634">
    <property type="entry name" value="BETALLERGEN"/>
</dbReference>
<dbReference type="SUPFAM" id="SSF55961">
    <property type="entry name" value="Bet v1-like"/>
    <property type="match status" value="1"/>
</dbReference>
<feature type="non-terminal residue" evidence="1">
    <location>
        <position position="77"/>
    </location>
</feature>
<dbReference type="GO" id="GO:0038023">
    <property type="term" value="F:signaling receptor activity"/>
    <property type="evidence" value="ECO:0007669"/>
    <property type="project" value="InterPro"/>
</dbReference>
<comment type="caution">
    <text evidence="1">The sequence shown here is derived from an EMBL/GenBank/DDBJ whole genome shotgun (WGS) entry which is preliminary data.</text>
</comment>
<name>A0A699K8K4_TANCI</name>
<dbReference type="EMBL" id="BKCJ010494187">
    <property type="protein sequence ID" value="GFA82011.1"/>
    <property type="molecule type" value="Genomic_DNA"/>
</dbReference>
<dbReference type="PANTHER" id="PTHR31213:SF70">
    <property type="entry name" value="MAJOR ALLERGEN PRU AR 1-LIKE"/>
    <property type="match status" value="1"/>
</dbReference>